<keyword evidence="1" id="KW-0812">Transmembrane</keyword>
<evidence type="ECO:0000256" key="1">
    <source>
        <dbReference type="SAM" id="Phobius"/>
    </source>
</evidence>
<gene>
    <name evidence="2" type="ORF">FRX94_07560</name>
</gene>
<keyword evidence="1" id="KW-1133">Transmembrane helix</keyword>
<name>A0A5C5UGA8_9CORY</name>
<dbReference type="RefSeq" id="WP_146324524.1">
    <property type="nucleotide sequence ID" value="NZ_BAABLR010000071.1"/>
</dbReference>
<comment type="caution">
    <text evidence="2">The sequence shown here is derived from an EMBL/GenBank/DDBJ whole genome shotgun (WGS) entry which is preliminary data.</text>
</comment>
<organism evidence="2 3">
    <name type="scientific">Corynebacterium canis</name>
    <dbReference type="NCBI Taxonomy" id="679663"/>
    <lineage>
        <taxon>Bacteria</taxon>
        <taxon>Bacillati</taxon>
        <taxon>Actinomycetota</taxon>
        <taxon>Actinomycetes</taxon>
        <taxon>Mycobacteriales</taxon>
        <taxon>Corynebacteriaceae</taxon>
        <taxon>Corynebacterium</taxon>
    </lineage>
</organism>
<evidence type="ECO:0000313" key="3">
    <source>
        <dbReference type="Proteomes" id="UP000320791"/>
    </source>
</evidence>
<keyword evidence="1" id="KW-0472">Membrane</keyword>
<dbReference type="OrthoDB" id="3404379at2"/>
<evidence type="ECO:0000313" key="2">
    <source>
        <dbReference type="EMBL" id="TWT24988.1"/>
    </source>
</evidence>
<dbReference type="Proteomes" id="UP000320791">
    <property type="component" value="Unassembled WGS sequence"/>
</dbReference>
<dbReference type="NCBIfam" id="TIGR03544">
    <property type="entry name" value="DivI1A_domain"/>
    <property type="match status" value="1"/>
</dbReference>
<accession>A0A5C5UGA8</accession>
<proteinExistence type="predicted"/>
<dbReference type="AlphaFoldDB" id="A0A5C5UGA8"/>
<keyword evidence="3" id="KW-1185">Reference proteome</keyword>
<reference evidence="2 3" key="1">
    <citation type="submission" date="2019-08" db="EMBL/GenBank/DDBJ databases">
        <authorList>
            <person name="Lei W."/>
        </authorList>
    </citation>
    <scope>NUCLEOTIDE SEQUENCE [LARGE SCALE GENOMIC DNA]</scope>
    <source>
        <strain evidence="2 3">CCUG 58627</strain>
    </source>
</reference>
<dbReference type="EMBL" id="VOHM01000014">
    <property type="protein sequence ID" value="TWT24988.1"/>
    <property type="molecule type" value="Genomic_DNA"/>
</dbReference>
<dbReference type="InterPro" id="IPR019933">
    <property type="entry name" value="DivIVA_domain"/>
</dbReference>
<feature type="transmembrane region" description="Helical" evidence="1">
    <location>
        <begin position="6"/>
        <end position="26"/>
    </location>
</feature>
<sequence>MLLWLLYTVVVLVLIVILTFVFAALFGRGEGLPPLPAKADIISHNRAAIDRGDMDALRFDVVLRGYSQEQVDDVLGYMLKKQGTKRLDLEETK</sequence>
<protein>
    <submittedName>
        <fullName evidence="2">DivIVA domain-containing protein</fullName>
    </submittedName>
</protein>